<dbReference type="AlphaFoldDB" id="A0A1V6PQH5"/>
<proteinExistence type="predicted"/>
<organism evidence="2 3">
    <name type="scientific">Penicillium antarcticum</name>
    <dbReference type="NCBI Taxonomy" id="416450"/>
    <lineage>
        <taxon>Eukaryota</taxon>
        <taxon>Fungi</taxon>
        <taxon>Dikarya</taxon>
        <taxon>Ascomycota</taxon>
        <taxon>Pezizomycotina</taxon>
        <taxon>Eurotiomycetes</taxon>
        <taxon>Eurotiomycetidae</taxon>
        <taxon>Eurotiales</taxon>
        <taxon>Aspergillaceae</taxon>
        <taxon>Penicillium</taxon>
    </lineage>
</organism>
<feature type="chain" id="PRO_5012686599" evidence="1">
    <location>
        <begin position="25"/>
        <end position="148"/>
    </location>
</feature>
<accession>A0A1V6PQH5</accession>
<keyword evidence="3" id="KW-1185">Reference proteome</keyword>
<keyword evidence="1" id="KW-0732">Signal</keyword>
<comment type="caution">
    <text evidence="2">The sequence shown here is derived from an EMBL/GenBank/DDBJ whole genome shotgun (WGS) entry which is preliminary data.</text>
</comment>
<feature type="signal peptide" evidence="1">
    <location>
        <begin position="1"/>
        <end position="24"/>
    </location>
</feature>
<evidence type="ECO:0000313" key="2">
    <source>
        <dbReference type="EMBL" id="OQD79249.1"/>
    </source>
</evidence>
<dbReference type="Proteomes" id="UP000191672">
    <property type="component" value="Unassembled WGS sequence"/>
</dbReference>
<evidence type="ECO:0000313" key="3">
    <source>
        <dbReference type="Proteomes" id="UP000191672"/>
    </source>
</evidence>
<reference evidence="3" key="1">
    <citation type="journal article" date="2017" name="Nat. Microbiol.">
        <title>Global analysis of biosynthetic gene clusters reveals vast potential of secondary metabolite production in Penicillium species.</title>
        <authorList>
            <person name="Nielsen J.C."/>
            <person name="Grijseels S."/>
            <person name="Prigent S."/>
            <person name="Ji B."/>
            <person name="Dainat J."/>
            <person name="Nielsen K.F."/>
            <person name="Frisvad J.C."/>
            <person name="Workman M."/>
            <person name="Nielsen J."/>
        </authorList>
    </citation>
    <scope>NUCLEOTIDE SEQUENCE [LARGE SCALE GENOMIC DNA]</scope>
    <source>
        <strain evidence="3">IBT 31811</strain>
    </source>
</reference>
<dbReference type="EMBL" id="MDYN01000056">
    <property type="protein sequence ID" value="OQD79249.1"/>
    <property type="molecule type" value="Genomic_DNA"/>
</dbReference>
<gene>
    <name evidence="2" type="ORF">PENANT_c056G00895</name>
</gene>
<protein>
    <submittedName>
        <fullName evidence="2">Uncharacterized protein</fullName>
    </submittedName>
</protein>
<evidence type="ECO:0000256" key="1">
    <source>
        <dbReference type="SAM" id="SignalP"/>
    </source>
</evidence>
<name>A0A1V6PQH5_9EURO</name>
<sequence length="148" mass="16841">MDATRAHRCLLVWILLRQRWMSPALDVTRYLAEKPSDVQSGIIGEDMLKARHARTIAKFASGKAYREGALKSNSPPRLKFCPNGLDAPDHRYNDGKASERYFRGKLLKATMVWRMSYPVGGYELLPEAQMDTPRMNDRVGPADTCQRD</sequence>